<dbReference type="CDD" id="cd04647">
    <property type="entry name" value="LbH_MAT_like"/>
    <property type="match status" value="1"/>
</dbReference>
<dbReference type="InterPro" id="IPR051159">
    <property type="entry name" value="Hexapeptide_acetyltransf"/>
</dbReference>
<reference evidence="1" key="1">
    <citation type="submission" date="2022-03" db="EMBL/GenBank/DDBJ databases">
        <title>Sea Food Isolates.</title>
        <authorList>
            <person name="Li c."/>
        </authorList>
    </citation>
    <scope>NUCLEOTIDE SEQUENCE</scope>
    <source>
        <strain evidence="1">19CA03SA04</strain>
    </source>
</reference>
<accession>A0AAU6SXP4</accession>
<organism evidence="1">
    <name type="scientific">bacterium 19CA03SA04</name>
    <dbReference type="NCBI Taxonomy" id="2920698"/>
    <lineage>
        <taxon>Bacteria</taxon>
    </lineage>
</organism>
<sequence>MKVIDNGKNNNFNFSTSAKGGVIKFNGNNNNVDIEDNVTFSGGTLTFGSNNTLKICRNSSLNKFELFVKDNTNVVVGEFVSCTYHTRVYLHEPSEVRIGSRCLIASGVLITTSDMHSIIDVRTGERINPAKNIILEDKVWIAADAKLYGGCHVGSDSIIGACSLVKIRVPNNSVAAGVPAKVIRRDVTWLHETI</sequence>
<dbReference type="InterPro" id="IPR001451">
    <property type="entry name" value="Hexapep"/>
</dbReference>
<name>A0AAU6SXP4_UNCXX</name>
<protein>
    <submittedName>
        <fullName evidence="1">Acyltransferase</fullName>
    </submittedName>
</protein>
<proteinExistence type="predicted"/>
<dbReference type="EMBL" id="CP095340">
    <property type="protein sequence ID" value="XAG24798.1"/>
    <property type="molecule type" value="Genomic_DNA"/>
</dbReference>
<keyword evidence="1" id="KW-0012">Acyltransferase</keyword>
<gene>
    <name evidence="1" type="ORF">MRM62_00855</name>
</gene>
<dbReference type="PROSITE" id="PS00101">
    <property type="entry name" value="HEXAPEP_TRANSFERASES"/>
    <property type="match status" value="1"/>
</dbReference>
<dbReference type="PANTHER" id="PTHR23416:SF78">
    <property type="entry name" value="LIPOPOLYSACCHARIDE BIOSYNTHESIS O-ACETYL TRANSFERASE WBBJ-RELATED"/>
    <property type="match status" value="1"/>
</dbReference>
<keyword evidence="1" id="KW-0808">Transferase</keyword>
<dbReference type="GO" id="GO:0016746">
    <property type="term" value="F:acyltransferase activity"/>
    <property type="evidence" value="ECO:0007669"/>
    <property type="project" value="UniProtKB-KW"/>
</dbReference>
<dbReference type="Pfam" id="PF00132">
    <property type="entry name" value="Hexapep"/>
    <property type="match status" value="1"/>
</dbReference>
<dbReference type="AlphaFoldDB" id="A0AAU6SXP4"/>
<evidence type="ECO:0000313" key="1">
    <source>
        <dbReference type="EMBL" id="XAG24798.1"/>
    </source>
</evidence>
<dbReference type="InterPro" id="IPR018357">
    <property type="entry name" value="Hexapep_transf_CS"/>
</dbReference>
<dbReference type="PANTHER" id="PTHR23416">
    <property type="entry name" value="SIALIC ACID SYNTHASE-RELATED"/>
    <property type="match status" value="1"/>
</dbReference>